<keyword evidence="3" id="KW-1185">Reference proteome</keyword>
<feature type="compositionally biased region" description="Low complexity" evidence="1">
    <location>
        <begin position="322"/>
        <end position="335"/>
    </location>
</feature>
<protein>
    <submittedName>
        <fullName evidence="2">Uncharacterized protein</fullName>
    </submittedName>
</protein>
<name>A0A177TM51_9BASI</name>
<reference evidence="2" key="1">
    <citation type="submission" date="2016-04" db="EMBL/GenBank/DDBJ databases">
        <authorList>
            <person name="Nguyen H.D."/>
            <person name="Samba Siva P."/>
            <person name="Cullis J."/>
            <person name="Levesque C.A."/>
            <person name="Hambleton S."/>
        </authorList>
    </citation>
    <scope>NUCLEOTIDE SEQUENCE</scope>
    <source>
        <strain evidence="2">DAOMC 236416</strain>
    </source>
</reference>
<feature type="compositionally biased region" description="Basic and acidic residues" evidence="1">
    <location>
        <begin position="161"/>
        <end position="170"/>
    </location>
</feature>
<accession>A0A177TM51</accession>
<reference evidence="2" key="2">
    <citation type="journal article" date="2019" name="IMA Fungus">
        <title>Genome sequencing and comparison of five Tilletia species to identify candidate genes for the detection of regulated species infecting wheat.</title>
        <authorList>
            <person name="Nguyen H.D.T."/>
            <person name="Sultana T."/>
            <person name="Kesanakurti P."/>
            <person name="Hambleton S."/>
        </authorList>
    </citation>
    <scope>NUCLEOTIDE SEQUENCE</scope>
    <source>
        <strain evidence="2">DAOMC 236416</strain>
    </source>
</reference>
<evidence type="ECO:0000256" key="1">
    <source>
        <dbReference type="SAM" id="MobiDB-lite"/>
    </source>
</evidence>
<feature type="compositionally biased region" description="Low complexity" evidence="1">
    <location>
        <begin position="38"/>
        <end position="47"/>
    </location>
</feature>
<feature type="region of interest" description="Disordered" evidence="1">
    <location>
        <begin position="133"/>
        <end position="170"/>
    </location>
</feature>
<feature type="compositionally biased region" description="Basic and acidic residues" evidence="1">
    <location>
        <begin position="307"/>
        <end position="320"/>
    </location>
</feature>
<feature type="region of interest" description="Disordered" evidence="1">
    <location>
        <begin position="305"/>
        <end position="362"/>
    </location>
</feature>
<gene>
    <name evidence="2" type="ORF">A4X13_0g763</name>
</gene>
<comment type="caution">
    <text evidence="2">The sequence shown here is derived from an EMBL/GenBank/DDBJ whole genome shotgun (WGS) entry which is preliminary data.</text>
</comment>
<sequence length="362" mass="39167">MDEDDPGQRAPLPCKHFQKKNNLSPPKSVLPGPEVPLAAISSPASAADGPNGQTIIDTEPSAAVVGEEGTAAGADANNDAALGADVNLDLETAFFDPESVQAAAPMLSSPNTTTTGTAQSRLPLRDMLNASQSSNNVQLASESEAQEETRAQAEKQVGPGKETETTKRATEAQRRAIWLDLENAHAQARKLYTYEEDTAARNKMISRGVHRIVENAAILSQQTGVAMFLGFAHLEHGRHETKDLVWASPNICDPKRETLRQMTQEMHDNFLKVTASYREAGRSLKAKELRDHQAWVAERIASKRKQDKLEEENRQLREQLKNATAGGSSSNNTSTVPPLNPITPSSPLLDPSDDDSGMSCAE</sequence>
<evidence type="ECO:0000313" key="3">
    <source>
        <dbReference type="Proteomes" id="UP000077521"/>
    </source>
</evidence>
<dbReference type="Proteomes" id="UP000077521">
    <property type="component" value="Unassembled WGS sequence"/>
</dbReference>
<evidence type="ECO:0000313" key="2">
    <source>
        <dbReference type="EMBL" id="KAE8259819.1"/>
    </source>
</evidence>
<feature type="compositionally biased region" description="Polar residues" evidence="1">
    <location>
        <begin position="133"/>
        <end position="143"/>
    </location>
</feature>
<dbReference type="AlphaFoldDB" id="A0A177TM51"/>
<feature type="region of interest" description="Disordered" evidence="1">
    <location>
        <begin position="1"/>
        <end position="54"/>
    </location>
</feature>
<dbReference type="EMBL" id="LWDF02000025">
    <property type="protein sequence ID" value="KAE8259819.1"/>
    <property type="molecule type" value="Genomic_DNA"/>
</dbReference>
<organism evidence="2 3">
    <name type="scientific">Tilletia indica</name>
    <dbReference type="NCBI Taxonomy" id="43049"/>
    <lineage>
        <taxon>Eukaryota</taxon>
        <taxon>Fungi</taxon>
        <taxon>Dikarya</taxon>
        <taxon>Basidiomycota</taxon>
        <taxon>Ustilaginomycotina</taxon>
        <taxon>Exobasidiomycetes</taxon>
        <taxon>Tilletiales</taxon>
        <taxon>Tilletiaceae</taxon>
        <taxon>Tilletia</taxon>
    </lineage>
</organism>
<proteinExistence type="predicted"/>